<sequence length="84" mass="8961">MHNPRRCGKKVSSPPGVHPPSHRAGLCMPGLSGHARVVGDVPGASATDRYTFRVHAGPMPLTHPSRGRPVPLNSLVLTPEITRE</sequence>
<organism evidence="2 3">
    <name type="scientific">Streptomyces violaceusniger</name>
    <dbReference type="NCBI Taxonomy" id="68280"/>
    <lineage>
        <taxon>Bacteria</taxon>
        <taxon>Bacillati</taxon>
        <taxon>Actinomycetota</taxon>
        <taxon>Actinomycetes</taxon>
        <taxon>Kitasatosporales</taxon>
        <taxon>Streptomycetaceae</taxon>
        <taxon>Streptomyces</taxon>
        <taxon>Streptomyces violaceusniger group</taxon>
    </lineage>
</organism>
<evidence type="ECO:0000313" key="3">
    <source>
        <dbReference type="Proteomes" id="UP000301309"/>
    </source>
</evidence>
<keyword evidence="3" id="KW-1185">Reference proteome</keyword>
<protein>
    <submittedName>
        <fullName evidence="2">Uncharacterized protein</fullName>
    </submittedName>
</protein>
<comment type="caution">
    <text evidence="2">The sequence shown here is derived from an EMBL/GenBank/DDBJ whole genome shotgun (WGS) entry which is preliminary data.</text>
</comment>
<accession>A0A4D4LKE5</accession>
<evidence type="ECO:0000313" key="2">
    <source>
        <dbReference type="EMBL" id="GDY58847.1"/>
    </source>
</evidence>
<feature type="region of interest" description="Disordered" evidence="1">
    <location>
        <begin position="1"/>
        <end position="23"/>
    </location>
</feature>
<reference evidence="2 3" key="1">
    <citation type="journal article" date="2020" name="Int. J. Syst. Evol. Microbiol.">
        <title>Reclassification of Streptomyces castelarensis and Streptomyces sporoclivatus as later heterotypic synonyms of Streptomyces antimycoticus.</title>
        <authorList>
            <person name="Komaki H."/>
            <person name="Tamura T."/>
        </authorList>
    </citation>
    <scope>NUCLEOTIDE SEQUENCE [LARGE SCALE GENOMIC DNA]</scope>
    <source>
        <strain evidence="2 3">NBRC 13459</strain>
    </source>
</reference>
<dbReference type="AlphaFoldDB" id="A0A4D4LKE5"/>
<proteinExistence type="predicted"/>
<gene>
    <name evidence="2" type="ORF">SVIO_094700</name>
</gene>
<dbReference type="EMBL" id="BJHW01000002">
    <property type="protein sequence ID" value="GDY58847.1"/>
    <property type="molecule type" value="Genomic_DNA"/>
</dbReference>
<dbReference type="Proteomes" id="UP000301309">
    <property type="component" value="Unassembled WGS sequence"/>
</dbReference>
<feature type="region of interest" description="Disordered" evidence="1">
    <location>
        <begin position="58"/>
        <end position="84"/>
    </location>
</feature>
<evidence type="ECO:0000256" key="1">
    <source>
        <dbReference type="SAM" id="MobiDB-lite"/>
    </source>
</evidence>
<name>A0A4D4LKE5_STRVO</name>